<feature type="transmembrane region" description="Helical" evidence="2">
    <location>
        <begin position="192"/>
        <end position="214"/>
    </location>
</feature>
<feature type="region of interest" description="Disordered" evidence="1">
    <location>
        <begin position="76"/>
        <end position="114"/>
    </location>
</feature>
<keyword evidence="4" id="KW-1185">Reference proteome</keyword>
<evidence type="ECO:0000256" key="1">
    <source>
        <dbReference type="SAM" id="MobiDB-lite"/>
    </source>
</evidence>
<dbReference type="EMBL" id="JBCGBO010000005">
    <property type="protein sequence ID" value="KAK9200832.1"/>
    <property type="molecule type" value="Genomic_DNA"/>
</dbReference>
<evidence type="ECO:0000313" key="4">
    <source>
        <dbReference type="Proteomes" id="UP001428341"/>
    </source>
</evidence>
<protein>
    <submittedName>
        <fullName evidence="3">Uncharacterized protein</fullName>
    </submittedName>
</protein>
<organism evidence="3 4">
    <name type="scientific">Citrus x changshan-huyou</name>
    <dbReference type="NCBI Taxonomy" id="2935761"/>
    <lineage>
        <taxon>Eukaryota</taxon>
        <taxon>Viridiplantae</taxon>
        <taxon>Streptophyta</taxon>
        <taxon>Embryophyta</taxon>
        <taxon>Tracheophyta</taxon>
        <taxon>Spermatophyta</taxon>
        <taxon>Magnoliopsida</taxon>
        <taxon>eudicotyledons</taxon>
        <taxon>Gunneridae</taxon>
        <taxon>Pentapetalae</taxon>
        <taxon>rosids</taxon>
        <taxon>malvids</taxon>
        <taxon>Sapindales</taxon>
        <taxon>Rutaceae</taxon>
        <taxon>Aurantioideae</taxon>
        <taxon>Citrus</taxon>
    </lineage>
</organism>
<reference evidence="3 4" key="1">
    <citation type="submission" date="2024-05" db="EMBL/GenBank/DDBJ databases">
        <title>Haplotype-resolved chromosome-level genome assembly of Huyou (Citrus changshanensis).</title>
        <authorList>
            <person name="Miao C."/>
            <person name="Chen W."/>
            <person name="Wu Y."/>
            <person name="Wang L."/>
            <person name="Zhao S."/>
            <person name="Grierson D."/>
            <person name="Xu C."/>
            <person name="Chen K."/>
        </authorList>
    </citation>
    <scope>NUCLEOTIDE SEQUENCE [LARGE SCALE GENOMIC DNA]</scope>
    <source>
        <strain evidence="3">01-14</strain>
        <tissue evidence="3">Leaf</tissue>
    </source>
</reference>
<keyword evidence="2" id="KW-1133">Transmembrane helix</keyword>
<accession>A0AAP0MAV9</accession>
<comment type="caution">
    <text evidence="3">The sequence shown here is derived from an EMBL/GenBank/DDBJ whole genome shotgun (WGS) entry which is preliminary data.</text>
</comment>
<dbReference type="Proteomes" id="UP001428341">
    <property type="component" value="Unassembled WGS sequence"/>
</dbReference>
<gene>
    <name evidence="3" type="ORF">WN944_016031</name>
</gene>
<name>A0AAP0MAV9_9ROSI</name>
<dbReference type="AlphaFoldDB" id="A0AAP0MAV9"/>
<feature type="transmembrane region" description="Helical" evidence="2">
    <location>
        <begin position="226"/>
        <end position="251"/>
    </location>
</feature>
<keyword evidence="2" id="KW-0812">Transmembrane</keyword>
<feature type="compositionally biased region" description="Polar residues" evidence="1">
    <location>
        <begin position="143"/>
        <end position="152"/>
    </location>
</feature>
<feature type="compositionally biased region" description="Basic and acidic residues" evidence="1">
    <location>
        <begin position="76"/>
        <end position="92"/>
    </location>
</feature>
<keyword evidence="2" id="KW-0472">Membrane</keyword>
<feature type="compositionally biased region" description="Polar residues" evidence="1">
    <location>
        <begin position="95"/>
        <end position="114"/>
    </location>
</feature>
<evidence type="ECO:0000313" key="3">
    <source>
        <dbReference type="EMBL" id="KAK9200832.1"/>
    </source>
</evidence>
<sequence>MVFCAMPLKNRVITRSDIIRNAAVARSRSGSVLLLRAGDKPKNSRRRPGKLRQEFELVKLLDKLATKLWAHINCMPDHDKPGKIHSDKHGRNDGLTASRSQPRGTEQSSLDSGSEQNIIQVCYQNQDSATATVSDPGELASQPFDNASSASDKSLKVSDPPADRDGDKNPPPYRLRPDKVTSSQAQVQPISFASLAKICLITSAQVGLAGVIWFNSGTSLSANAKFCRTGLSFSVLLDFFLAWVLILYSIAAELLY</sequence>
<feature type="region of interest" description="Disordered" evidence="1">
    <location>
        <begin position="130"/>
        <end position="182"/>
    </location>
</feature>
<proteinExistence type="predicted"/>
<feature type="compositionally biased region" description="Basic and acidic residues" evidence="1">
    <location>
        <begin position="153"/>
        <end position="168"/>
    </location>
</feature>
<evidence type="ECO:0000256" key="2">
    <source>
        <dbReference type="SAM" id="Phobius"/>
    </source>
</evidence>